<sequence length="143" mass="16655">MEELNMSTGHRRPIYIVPTKPTEKGVWWWNEVEWVSYPETLTKAILRGIATGARTVDLGIIRSYHHKDGDHYMADLTAMEQYNVRTGYRRKMAVVKEHSNSLSQMERIKRFILNLLPNLGPRNHSKKLLTQDHTTKKVEKVAV</sequence>
<keyword evidence="3" id="KW-1185">Reference proteome</keyword>
<comment type="caution">
    <text evidence="2">The sequence shown here is derived from an EMBL/GenBank/DDBJ whole genome shotgun (WGS) entry which is preliminary data.</text>
</comment>
<protein>
    <recommendedName>
        <fullName evidence="1">WWE domain-containing protein</fullName>
    </recommendedName>
</protein>
<dbReference type="Gene3D" id="3.30.720.50">
    <property type="match status" value="1"/>
</dbReference>
<accession>A0AA38G782</accession>
<evidence type="ECO:0000259" key="1">
    <source>
        <dbReference type="Pfam" id="PF02825"/>
    </source>
</evidence>
<evidence type="ECO:0000313" key="3">
    <source>
        <dbReference type="Proteomes" id="UP000824469"/>
    </source>
</evidence>
<name>A0AA38G782_TAXCH</name>
<dbReference type="AlphaFoldDB" id="A0AA38G782"/>
<evidence type="ECO:0000313" key="2">
    <source>
        <dbReference type="EMBL" id="KAH9316435.1"/>
    </source>
</evidence>
<reference evidence="2 3" key="1">
    <citation type="journal article" date="2021" name="Nat. Plants">
        <title>The Taxus genome provides insights into paclitaxel biosynthesis.</title>
        <authorList>
            <person name="Xiong X."/>
            <person name="Gou J."/>
            <person name="Liao Q."/>
            <person name="Li Y."/>
            <person name="Zhou Q."/>
            <person name="Bi G."/>
            <person name="Li C."/>
            <person name="Du R."/>
            <person name="Wang X."/>
            <person name="Sun T."/>
            <person name="Guo L."/>
            <person name="Liang H."/>
            <person name="Lu P."/>
            <person name="Wu Y."/>
            <person name="Zhang Z."/>
            <person name="Ro D.K."/>
            <person name="Shang Y."/>
            <person name="Huang S."/>
            <person name="Yan J."/>
        </authorList>
    </citation>
    <scope>NUCLEOTIDE SEQUENCE [LARGE SCALE GENOMIC DNA]</scope>
    <source>
        <strain evidence="2">Ta-2019</strain>
    </source>
</reference>
<gene>
    <name evidence="2" type="ORF">KI387_025062</name>
</gene>
<dbReference type="InterPro" id="IPR037197">
    <property type="entry name" value="WWE_dom_sf"/>
</dbReference>
<dbReference type="Pfam" id="PF02825">
    <property type="entry name" value="WWE"/>
    <property type="match status" value="1"/>
</dbReference>
<feature type="domain" description="WWE" evidence="1">
    <location>
        <begin position="26"/>
        <end position="91"/>
    </location>
</feature>
<proteinExistence type="predicted"/>
<dbReference type="Proteomes" id="UP000824469">
    <property type="component" value="Unassembled WGS sequence"/>
</dbReference>
<dbReference type="SUPFAM" id="SSF117839">
    <property type="entry name" value="WWE domain"/>
    <property type="match status" value="1"/>
</dbReference>
<dbReference type="InterPro" id="IPR004170">
    <property type="entry name" value="WWE_dom"/>
</dbReference>
<organism evidence="2 3">
    <name type="scientific">Taxus chinensis</name>
    <name type="common">Chinese yew</name>
    <name type="synonym">Taxus wallichiana var. chinensis</name>
    <dbReference type="NCBI Taxonomy" id="29808"/>
    <lineage>
        <taxon>Eukaryota</taxon>
        <taxon>Viridiplantae</taxon>
        <taxon>Streptophyta</taxon>
        <taxon>Embryophyta</taxon>
        <taxon>Tracheophyta</taxon>
        <taxon>Spermatophyta</taxon>
        <taxon>Pinopsida</taxon>
        <taxon>Pinidae</taxon>
        <taxon>Conifers II</taxon>
        <taxon>Cupressales</taxon>
        <taxon>Taxaceae</taxon>
        <taxon>Taxus</taxon>
    </lineage>
</organism>
<dbReference type="EMBL" id="JAHRHJ020000005">
    <property type="protein sequence ID" value="KAH9316435.1"/>
    <property type="molecule type" value="Genomic_DNA"/>
</dbReference>